<protein>
    <recommendedName>
        <fullName evidence="1">Mur ligase C-terminal domain-containing protein</fullName>
    </recommendedName>
</protein>
<feature type="non-terminal residue" evidence="2">
    <location>
        <position position="67"/>
    </location>
</feature>
<evidence type="ECO:0000313" key="2">
    <source>
        <dbReference type="EMBL" id="GAH56537.1"/>
    </source>
</evidence>
<dbReference type="EMBL" id="BARU01015906">
    <property type="protein sequence ID" value="GAH56537.1"/>
    <property type="molecule type" value="Genomic_DNA"/>
</dbReference>
<dbReference type="InterPro" id="IPR036615">
    <property type="entry name" value="Mur_ligase_C_dom_sf"/>
</dbReference>
<comment type="caution">
    <text evidence="2">The sequence shown here is derived from an EMBL/GenBank/DDBJ whole genome shotgun (WGS) entry which is preliminary data.</text>
</comment>
<accession>X1GH87</accession>
<organism evidence="2">
    <name type="scientific">marine sediment metagenome</name>
    <dbReference type="NCBI Taxonomy" id="412755"/>
    <lineage>
        <taxon>unclassified sequences</taxon>
        <taxon>metagenomes</taxon>
        <taxon>ecological metagenomes</taxon>
    </lineage>
</organism>
<gene>
    <name evidence="2" type="ORF">S03H2_26972</name>
</gene>
<sequence>RLPARIEWVSNSPPIILDAAHNVASMESLVKTLSDQSNLPKKRVLIFAASADKKLGAMLRASKAYFT</sequence>
<feature type="domain" description="Mur ligase C-terminal" evidence="1">
    <location>
        <begin position="5"/>
        <end position="59"/>
    </location>
</feature>
<dbReference type="Pfam" id="PF02875">
    <property type="entry name" value="Mur_ligase_C"/>
    <property type="match status" value="1"/>
</dbReference>
<feature type="non-terminal residue" evidence="2">
    <location>
        <position position="1"/>
    </location>
</feature>
<dbReference type="SUPFAM" id="SSF53244">
    <property type="entry name" value="MurD-like peptide ligases, peptide-binding domain"/>
    <property type="match status" value="1"/>
</dbReference>
<dbReference type="InterPro" id="IPR004101">
    <property type="entry name" value="Mur_ligase_C"/>
</dbReference>
<dbReference type="GO" id="GO:0016881">
    <property type="term" value="F:acid-amino acid ligase activity"/>
    <property type="evidence" value="ECO:0007669"/>
    <property type="project" value="InterPro"/>
</dbReference>
<reference evidence="2" key="1">
    <citation type="journal article" date="2014" name="Front. Microbiol.">
        <title>High frequency of phylogenetically diverse reductive dehalogenase-homologous genes in deep subseafloor sedimentary metagenomes.</title>
        <authorList>
            <person name="Kawai M."/>
            <person name="Futagami T."/>
            <person name="Toyoda A."/>
            <person name="Takaki Y."/>
            <person name="Nishi S."/>
            <person name="Hori S."/>
            <person name="Arai W."/>
            <person name="Tsubouchi T."/>
            <person name="Morono Y."/>
            <person name="Uchiyama I."/>
            <person name="Ito T."/>
            <person name="Fujiyama A."/>
            <person name="Inagaki F."/>
            <person name="Takami H."/>
        </authorList>
    </citation>
    <scope>NUCLEOTIDE SEQUENCE</scope>
    <source>
        <strain evidence="2">Expedition CK06-06</strain>
    </source>
</reference>
<proteinExistence type="predicted"/>
<dbReference type="AlphaFoldDB" id="X1GH87"/>
<evidence type="ECO:0000259" key="1">
    <source>
        <dbReference type="Pfam" id="PF02875"/>
    </source>
</evidence>
<name>X1GH87_9ZZZZ</name>
<dbReference type="Gene3D" id="3.90.190.20">
    <property type="entry name" value="Mur ligase, C-terminal domain"/>
    <property type="match status" value="1"/>
</dbReference>